<protein>
    <submittedName>
        <fullName evidence="1">Uncharacterized protein</fullName>
    </submittedName>
</protein>
<evidence type="ECO:0000313" key="2">
    <source>
        <dbReference type="Proteomes" id="UP000254020"/>
    </source>
</evidence>
<reference evidence="1 2" key="1">
    <citation type="submission" date="2018-06" db="EMBL/GenBank/DDBJ databases">
        <authorList>
            <consortium name="Pathogen Informatics"/>
            <person name="Doyle S."/>
        </authorList>
    </citation>
    <scope>NUCLEOTIDE SEQUENCE [LARGE SCALE GENOMIC DNA]</scope>
    <source>
        <strain evidence="1 2">NCTC9504</strain>
    </source>
</reference>
<sequence length="36" mass="3632">MLSATPVKPTFTAVTEVPQGDSTMRNGTGVVVAPTA</sequence>
<dbReference type="AlphaFoldDB" id="A0A377Z3J6"/>
<proteinExistence type="predicted"/>
<organism evidence="1 2">
    <name type="scientific">Klebsiella pneumoniae subsp. pneumoniae</name>
    <dbReference type="NCBI Taxonomy" id="72407"/>
    <lineage>
        <taxon>Bacteria</taxon>
        <taxon>Pseudomonadati</taxon>
        <taxon>Pseudomonadota</taxon>
        <taxon>Gammaproteobacteria</taxon>
        <taxon>Enterobacterales</taxon>
        <taxon>Enterobacteriaceae</taxon>
        <taxon>Klebsiella/Raoultella group</taxon>
        <taxon>Klebsiella</taxon>
        <taxon>Klebsiella pneumoniae complex</taxon>
    </lineage>
</organism>
<accession>A0A377Z3J6</accession>
<evidence type="ECO:0000313" key="1">
    <source>
        <dbReference type="EMBL" id="STU60630.1"/>
    </source>
</evidence>
<dbReference type="Proteomes" id="UP000254020">
    <property type="component" value="Unassembled WGS sequence"/>
</dbReference>
<gene>
    <name evidence="1" type="ORF">NCTC9504_01350</name>
</gene>
<name>A0A377Z3J6_KLEPN</name>
<dbReference type="EMBL" id="UGMA01000005">
    <property type="protein sequence ID" value="STU60630.1"/>
    <property type="molecule type" value="Genomic_DNA"/>
</dbReference>